<evidence type="ECO:0000256" key="4">
    <source>
        <dbReference type="ARBA" id="ARBA00024929"/>
    </source>
</evidence>
<evidence type="ECO:0000256" key="6">
    <source>
        <dbReference type="ARBA" id="ARBA00033334"/>
    </source>
</evidence>
<evidence type="ECO:0000256" key="7">
    <source>
        <dbReference type="ARBA" id="ARBA00033354"/>
    </source>
</evidence>
<dbReference type="Proteomes" id="UP000002710">
    <property type="component" value="Chromosome"/>
</dbReference>
<dbReference type="GO" id="GO:0005524">
    <property type="term" value="F:ATP binding"/>
    <property type="evidence" value="ECO:0007669"/>
    <property type="project" value="InterPro"/>
</dbReference>
<keyword evidence="10" id="KW-0808">Transferase</keyword>
<dbReference type="Pfam" id="PF02572">
    <property type="entry name" value="CobA_CobO_BtuR"/>
    <property type="match status" value="1"/>
</dbReference>
<name>Q311D0_OLEA2</name>
<dbReference type="KEGG" id="dde:Dde_1669"/>
<dbReference type="UniPathway" id="UPA00148">
    <property type="reaction ID" value="UER00233"/>
</dbReference>
<dbReference type="PANTHER" id="PTHR46638:SF1">
    <property type="entry name" value="CORRINOID ADENOSYLTRANSFERASE"/>
    <property type="match status" value="1"/>
</dbReference>
<dbReference type="GO" id="GO:0008817">
    <property type="term" value="F:corrinoid adenosyltransferase activity"/>
    <property type="evidence" value="ECO:0007669"/>
    <property type="project" value="UniProtKB-EC"/>
</dbReference>
<proteinExistence type="inferred from homology"/>
<evidence type="ECO:0000256" key="1">
    <source>
        <dbReference type="ARBA" id="ARBA00005121"/>
    </source>
</evidence>
<dbReference type="EMBL" id="CP000112">
    <property type="protein sequence ID" value="ABB38466.1"/>
    <property type="molecule type" value="Genomic_DNA"/>
</dbReference>
<evidence type="ECO:0000256" key="8">
    <source>
        <dbReference type="ARBA" id="ARBA00048555"/>
    </source>
</evidence>
<evidence type="ECO:0000256" key="3">
    <source>
        <dbReference type="ARBA" id="ARBA00012454"/>
    </source>
</evidence>
<protein>
    <recommendedName>
        <fullName evidence="3">corrinoid adenosyltransferase</fullName>
        <ecNumber evidence="3">2.5.1.17</ecNumber>
    </recommendedName>
    <alternativeName>
        <fullName evidence="5">Cob(II)alamin adenosyltransferase</fullName>
    </alternativeName>
    <alternativeName>
        <fullName evidence="7">Cob(II)yrinic acid a,c-diamide adenosyltransferase</fullName>
    </alternativeName>
    <alternativeName>
        <fullName evidence="6">Cobinamide/cobalamin adenosyltransferase</fullName>
    </alternativeName>
</protein>
<dbReference type="InterPro" id="IPR027417">
    <property type="entry name" value="P-loop_NTPase"/>
</dbReference>
<evidence type="ECO:0000256" key="9">
    <source>
        <dbReference type="ARBA" id="ARBA00048692"/>
    </source>
</evidence>
<dbReference type="eggNOG" id="COG2109">
    <property type="taxonomic scope" value="Bacteria"/>
</dbReference>
<dbReference type="GO" id="GO:0009236">
    <property type="term" value="P:cobalamin biosynthetic process"/>
    <property type="evidence" value="ECO:0007669"/>
    <property type="project" value="UniProtKB-UniPathway"/>
</dbReference>
<evidence type="ECO:0000313" key="10">
    <source>
        <dbReference type="EMBL" id="ABB38466.1"/>
    </source>
</evidence>
<comment type="catalytic activity">
    <reaction evidence="9">
        <text>2 cob(II)alamin + reduced [electron-transfer flavoprotein] + 2 ATP = 2 adenosylcob(III)alamin + 2 triphosphate + oxidized [electron-transfer flavoprotein] + 3 H(+)</text>
        <dbReference type="Rhea" id="RHEA:28671"/>
        <dbReference type="Rhea" id="RHEA-COMP:10685"/>
        <dbReference type="Rhea" id="RHEA-COMP:10686"/>
        <dbReference type="ChEBI" id="CHEBI:15378"/>
        <dbReference type="ChEBI" id="CHEBI:16304"/>
        <dbReference type="ChEBI" id="CHEBI:18036"/>
        <dbReference type="ChEBI" id="CHEBI:18408"/>
        <dbReference type="ChEBI" id="CHEBI:30616"/>
        <dbReference type="ChEBI" id="CHEBI:57692"/>
        <dbReference type="ChEBI" id="CHEBI:58307"/>
        <dbReference type="EC" id="2.5.1.17"/>
    </reaction>
</comment>
<comment type="pathway">
    <text evidence="1">Cofactor biosynthesis; adenosylcobalamin biosynthesis; adenosylcobalamin from cob(II)yrinate a,c-diamide: step 2/7.</text>
</comment>
<dbReference type="AlphaFoldDB" id="Q311D0"/>
<gene>
    <name evidence="10" type="ordered locus">Dde_1669</name>
</gene>
<dbReference type="EC" id="2.5.1.17" evidence="3"/>
<dbReference type="HOGENOM" id="CLU_088595_0_0_7"/>
<dbReference type="Gene3D" id="3.40.50.300">
    <property type="entry name" value="P-loop containing nucleotide triphosphate hydrolases"/>
    <property type="match status" value="1"/>
</dbReference>
<dbReference type="PIRSF" id="PIRSF015617">
    <property type="entry name" value="Adensltrnsf_CobA"/>
    <property type="match status" value="1"/>
</dbReference>
<comment type="function">
    <text evidence="4">Required for both de novo synthesis of the corrin ring for the assimilation of exogenous corrinoids. Participates in the adenosylation of a variety of incomplete and complete corrinoids.</text>
</comment>
<dbReference type="InterPro" id="IPR003724">
    <property type="entry name" value="CblAdoTrfase_CobA"/>
</dbReference>
<reference evidence="10 11" key="1">
    <citation type="journal article" date="2011" name="J. Bacteriol.">
        <title>Complete genome sequence and updated annotation of Desulfovibrio alaskensis G20.</title>
        <authorList>
            <person name="Hauser L.J."/>
            <person name="Land M.L."/>
            <person name="Brown S.D."/>
            <person name="Larimer F."/>
            <person name="Keller K.L."/>
            <person name="Rapp-Giles B.J."/>
            <person name="Price M.N."/>
            <person name="Lin M."/>
            <person name="Bruce D.C."/>
            <person name="Detter J.C."/>
            <person name="Tapia R."/>
            <person name="Han C.S."/>
            <person name="Goodwin L.A."/>
            <person name="Cheng J.F."/>
            <person name="Pitluck S."/>
            <person name="Copeland A."/>
            <person name="Lucas S."/>
            <person name="Nolan M."/>
            <person name="Lapidus A.L."/>
            <person name="Palumbo A.V."/>
            <person name="Wall J.D."/>
        </authorList>
    </citation>
    <scope>NUCLEOTIDE SEQUENCE [LARGE SCALE GENOMIC DNA]</scope>
    <source>
        <strain evidence="11">ATCC BAA 1058 / DSM 17464 / G20</strain>
    </source>
</reference>
<dbReference type="PANTHER" id="PTHR46638">
    <property type="entry name" value="CORRINOID ADENOSYLTRANSFERASE"/>
    <property type="match status" value="1"/>
</dbReference>
<comment type="catalytic activity">
    <reaction evidence="8">
        <text>2 cob(II)yrinate a,c diamide + reduced [electron-transfer flavoprotein] + 2 ATP = 2 adenosylcob(III)yrinate a,c-diamide + 2 triphosphate + oxidized [electron-transfer flavoprotein] + 3 H(+)</text>
        <dbReference type="Rhea" id="RHEA:11528"/>
        <dbReference type="Rhea" id="RHEA-COMP:10685"/>
        <dbReference type="Rhea" id="RHEA-COMP:10686"/>
        <dbReference type="ChEBI" id="CHEBI:15378"/>
        <dbReference type="ChEBI" id="CHEBI:18036"/>
        <dbReference type="ChEBI" id="CHEBI:30616"/>
        <dbReference type="ChEBI" id="CHEBI:57692"/>
        <dbReference type="ChEBI" id="CHEBI:58307"/>
        <dbReference type="ChEBI" id="CHEBI:58503"/>
        <dbReference type="ChEBI" id="CHEBI:58537"/>
        <dbReference type="EC" id="2.5.1.17"/>
    </reaction>
</comment>
<evidence type="ECO:0000256" key="2">
    <source>
        <dbReference type="ARBA" id="ARBA00007487"/>
    </source>
</evidence>
<comment type="similarity">
    <text evidence="2">Belongs to the Cob(I)alamin adenosyltransferase family.</text>
</comment>
<dbReference type="RefSeq" id="WP_011367616.1">
    <property type="nucleotide sequence ID" value="NC_007519.1"/>
</dbReference>
<evidence type="ECO:0000313" key="11">
    <source>
        <dbReference type="Proteomes" id="UP000002710"/>
    </source>
</evidence>
<dbReference type="SUPFAM" id="SSF52540">
    <property type="entry name" value="P-loop containing nucleoside triphosphate hydrolases"/>
    <property type="match status" value="1"/>
</dbReference>
<sequence>MLLIHTGNGKGKTTASIGIAIRALGQQMRVGFGQFMKRDGQAGEQNMLKQLLNDNFHAEGLGFFTREEDRKIHAAAAEKLVSWASAKLENLDLLVLDEALYALGCGLVSQAQLQGLIDKAGACGTHLVLSGRGLPGWLEKQADTVTEMTEVKHAYKSGVPATRGIEF</sequence>
<evidence type="ECO:0000256" key="5">
    <source>
        <dbReference type="ARBA" id="ARBA00031529"/>
    </source>
</evidence>
<dbReference type="STRING" id="207559.Dde_1669"/>
<keyword evidence="11" id="KW-1185">Reference proteome</keyword>
<organism evidence="10 11">
    <name type="scientific">Oleidesulfovibrio alaskensis (strain ATCC BAA-1058 / DSM 17464 / G20)</name>
    <name type="common">Desulfovibrio alaskensis</name>
    <dbReference type="NCBI Taxonomy" id="207559"/>
    <lineage>
        <taxon>Bacteria</taxon>
        <taxon>Pseudomonadati</taxon>
        <taxon>Thermodesulfobacteriota</taxon>
        <taxon>Desulfovibrionia</taxon>
        <taxon>Desulfovibrionales</taxon>
        <taxon>Desulfovibrionaceae</taxon>
        <taxon>Oleidesulfovibrio</taxon>
    </lineage>
</organism>
<accession>Q311D0</accession>